<accession>A0A1B4FHB7</accession>
<gene>
    <name evidence="2" type="ORF">WS70_15720</name>
</gene>
<proteinExistence type="predicted"/>
<feature type="transmembrane region" description="Helical" evidence="1">
    <location>
        <begin position="40"/>
        <end position="59"/>
    </location>
</feature>
<keyword evidence="1" id="KW-1133">Transmembrane helix</keyword>
<dbReference type="AlphaFoldDB" id="A0A1B4FHB7"/>
<keyword evidence="1" id="KW-0812">Transmembrane</keyword>
<dbReference type="EMBL" id="CP013386">
    <property type="protein sequence ID" value="AOJ03094.1"/>
    <property type="molecule type" value="Genomic_DNA"/>
</dbReference>
<feature type="transmembrane region" description="Helical" evidence="1">
    <location>
        <begin position="65"/>
        <end position="94"/>
    </location>
</feature>
<organism evidence="2 3">
    <name type="scientific">Burkholderia mayonis</name>
    <dbReference type="NCBI Taxonomy" id="1385591"/>
    <lineage>
        <taxon>Bacteria</taxon>
        <taxon>Pseudomonadati</taxon>
        <taxon>Pseudomonadota</taxon>
        <taxon>Betaproteobacteria</taxon>
        <taxon>Burkholderiales</taxon>
        <taxon>Burkholderiaceae</taxon>
        <taxon>Burkholderia</taxon>
        <taxon>pseudomallei group</taxon>
    </lineage>
</organism>
<evidence type="ECO:0000256" key="1">
    <source>
        <dbReference type="SAM" id="Phobius"/>
    </source>
</evidence>
<dbReference type="InterPro" id="IPR008407">
    <property type="entry name" value="Brnchd-chn_aa_trnsp_AzlD"/>
</dbReference>
<keyword evidence="1" id="KW-0472">Membrane</keyword>
<dbReference type="Pfam" id="PF05437">
    <property type="entry name" value="AzlD"/>
    <property type="match status" value="1"/>
</dbReference>
<dbReference type="KEGG" id="buu:WS70_15720"/>
<reference evidence="2 3" key="1">
    <citation type="submission" date="2015-12" db="EMBL/GenBank/DDBJ databases">
        <title>Diversity of Burkholderia near neighbor genomes.</title>
        <authorList>
            <person name="Sahl J."/>
            <person name="Wagner D."/>
            <person name="Keim P."/>
        </authorList>
    </citation>
    <scope>NUCLEOTIDE SEQUENCE [LARGE SCALE GENOMIC DNA]</scope>
    <source>
        <strain evidence="2 3">BDU6</strain>
    </source>
</reference>
<protein>
    <recommendedName>
        <fullName evidence="4">AzlD family protein</fullName>
    </recommendedName>
</protein>
<evidence type="ECO:0008006" key="4">
    <source>
        <dbReference type="Google" id="ProtNLM"/>
    </source>
</evidence>
<evidence type="ECO:0000313" key="2">
    <source>
        <dbReference type="EMBL" id="AOJ03094.1"/>
    </source>
</evidence>
<sequence length="100" mass="10612">MIDVSTLLTIVLMASSTYLSRILGYVVLRNRTLSPRMLSVMENVPGCVLVAVIAPAFVSDKPANLLALAITLLAATRLSILPTVIIGVVSTGLLRHLLGQ</sequence>
<dbReference type="Proteomes" id="UP000062519">
    <property type="component" value="Chromosome 1"/>
</dbReference>
<name>A0A1B4FHB7_9BURK</name>
<dbReference type="RefSeq" id="WP_059596828.1">
    <property type="nucleotide sequence ID" value="NZ_CP013386.1"/>
</dbReference>
<keyword evidence="3" id="KW-1185">Reference proteome</keyword>
<evidence type="ECO:0000313" key="3">
    <source>
        <dbReference type="Proteomes" id="UP000062519"/>
    </source>
</evidence>
<feature type="transmembrane region" description="Helical" evidence="1">
    <location>
        <begin position="6"/>
        <end position="28"/>
    </location>
</feature>